<evidence type="ECO:0000313" key="2">
    <source>
        <dbReference type="Proteomes" id="UP000248423"/>
    </source>
</evidence>
<reference evidence="1 2" key="1">
    <citation type="submission" date="2018-02" db="EMBL/GenBank/DDBJ databases">
        <title>The genomes of Aspergillus section Nigri reveals drivers in fungal speciation.</title>
        <authorList>
            <consortium name="DOE Joint Genome Institute"/>
            <person name="Vesth T.C."/>
            <person name="Nybo J."/>
            <person name="Theobald S."/>
            <person name="Brandl J."/>
            <person name="Frisvad J.C."/>
            <person name="Nielsen K.F."/>
            <person name="Lyhne E.K."/>
            <person name="Kogle M.E."/>
            <person name="Kuo A."/>
            <person name="Riley R."/>
            <person name="Clum A."/>
            <person name="Nolan M."/>
            <person name="Lipzen A."/>
            <person name="Salamov A."/>
            <person name="Henrissat B."/>
            <person name="Wiebenga A."/>
            <person name="De vries R.P."/>
            <person name="Grigoriev I.V."/>
            <person name="Mortensen U.H."/>
            <person name="Andersen M.R."/>
            <person name="Baker S.E."/>
        </authorList>
    </citation>
    <scope>NUCLEOTIDE SEQUENCE [LARGE SCALE GENOMIC DNA]</scope>
    <source>
        <strain evidence="1 2">CBS 121057</strain>
    </source>
</reference>
<evidence type="ECO:0000313" key="1">
    <source>
        <dbReference type="EMBL" id="PYI04012.1"/>
    </source>
</evidence>
<name>A0A319E1S2_ASPSB</name>
<proteinExistence type="predicted"/>
<protein>
    <submittedName>
        <fullName evidence="1">Uncharacterized protein</fullName>
    </submittedName>
</protein>
<dbReference type="EMBL" id="KZ826374">
    <property type="protein sequence ID" value="PYI04012.1"/>
    <property type="molecule type" value="Genomic_DNA"/>
</dbReference>
<accession>A0A319E1S2</accession>
<dbReference type="AlphaFoldDB" id="A0A319E1S2"/>
<dbReference type="VEuPathDB" id="FungiDB:BO78DRAFT_187223"/>
<gene>
    <name evidence="1" type="ORF">BO78DRAFT_187223</name>
</gene>
<sequence>MADPLAEHLTTLHLGLRTAGMVSKGGLKKRLQRKPGNLGHHSRIIMSRLNDDLPLIMGHFPEPRVEICISISISRCVNSLPTRACRFPCPLASENDLA</sequence>
<dbReference type="Proteomes" id="UP000248423">
    <property type="component" value="Unassembled WGS sequence"/>
</dbReference>
<keyword evidence="2" id="KW-1185">Reference proteome</keyword>
<organism evidence="1 2">
    <name type="scientific">Aspergillus sclerotiicarbonarius (strain CBS 121057 / IBT 28362)</name>
    <dbReference type="NCBI Taxonomy" id="1448318"/>
    <lineage>
        <taxon>Eukaryota</taxon>
        <taxon>Fungi</taxon>
        <taxon>Dikarya</taxon>
        <taxon>Ascomycota</taxon>
        <taxon>Pezizomycotina</taxon>
        <taxon>Eurotiomycetes</taxon>
        <taxon>Eurotiomycetidae</taxon>
        <taxon>Eurotiales</taxon>
        <taxon>Aspergillaceae</taxon>
        <taxon>Aspergillus</taxon>
        <taxon>Aspergillus subgen. Circumdati</taxon>
    </lineage>
</organism>